<keyword evidence="4 7" id="KW-0561">Oxygen transport</keyword>
<accession>A0AAD1RHR9</accession>
<dbReference type="AlphaFoldDB" id="A0AAD1RHR9"/>
<evidence type="ECO:0000259" key="8">
    <source>
        <dbReference type="PROSITE" id="PS01033"/>
    </source>
</evidence>
<evidence type="ECO:0000313" key="10">
    <source>
        <dbReference type="Proteomes" id="UP001295444"/>
    </source>
</evidence>
<evidence type="ECO:0000256" key="2">
    <source>
        <dbReference type="ARBA" id="ARBA00022448"/>
    </source>
</evidence>
<dbReference type="Proteomes" id="UP001295444">
    <property type="component" value="Chromosome 02"/>
</dbReference>
<evidence type="ECO:0000256" key="6">
    <source>
        <dbReference type="ARBA" id="ARBA00023004"/>
    </source>
</evidence>
<dbReference type="InterPro" id="IPR012292">
    <property type="entry name" value="Globin/Proto"/>
</dbReference>
<name>A0AAD1RHR9_PELCU</name>
<proteinExistence type="inferred from homology"/>
<dbReference type="GO" id="GO:0004601">
    <property type="term" value="F:peroxidase activity"/>
    <property type="evidence" value="ECO:0007669"/>
    <property type="project" value="TreeGrafter"/>
</dbReference>
<dbReference type="GO" id="GO:0042744">
    <property type="term" value="P:hydrogen peroxide catabolic process"/>
    <property type="evidence" value="ECO:0007669"/>
    <property type="project" value="TreeGrafter"/>
</dbReference>
<dbReference type="PANTHER" id="PTHR11442">
    <property type="entry name" value="HEMOGLOBIN FAMILY MEMBER"/>
    <property type="match status" value="1"/>
</dbReference>
<keyword evidence="10" id="KW-1185">Reference proteome</keyword>
<dbReference type="GO" id="GO:0031838">
    <property type="term" value="C:haptoglobin-hemoglobin complex"/>
    <property type="evidence" value="ECO:0007669"/>
    <property type="project" value="TreeGrafter"/>
</dbReference>
<dbReference type="EMBL" id="OW240913">
    <property type="protein sequence ID" value="CAH2256036.1"/>
    <property type="molecule type" value="Genomic_DNA"/>
</dbReference>
<dbReference type="GO" id="GO:0072562">
    <property type="term" value="C:blood microparticle"/>
    <property type="evidence" value="ECO:0007669"/>
    <property type="project" value="TreeGrafter"/>
</dbReference>
<evidence type="ECO:0000256" key="7">
    <source>
        <dbReference type="RuleBase" id="RU000356"/>
    </source>
</evidence>
<keyword evidence="2 7" id="KW-0813">Transport</keyword>
<evidence type="ECO:0000256" key="1">
    <source>
        <dbReference type="ARBA" id="ARBA00008705"/>
    </source>
</evidence>
<dbReference type="GO" id="GO:0005833">
    <property type="term" value="C:hemoglobin complex"/>
    <property type="evidence" value="ECO:0007669"/>
    <property type="project" value="InterPro"/>
</dbReference>
<dbReference type="GO" id="GO:0005344">
    <property type="term" value="F:oxygen carrier activity"/>
    <property type="evidence" value="ECO:0007669"/>
    <property type="project" value="UniProtKB-KW"/>
</dbReference>
<dbReference type="GO" id="GO:0031720">
    <property type="term" value="F:haptoglobin binding"/>
    <property type="evidence" value="ECO:0007669"/>
    <property type="project" value="TreeGrafter"/>
</dbReference>
<dbReference type="SUPFAM" id="SSF46458">
    <property type="entry name" value="Globin-like"/>
    <property type="match status" value="1"/>
</dbReference>
<keyword evidence="3 7" id="KW-0349">Heme</keyword>
<protein>
    <submittedName>
        <fullName evidence="9">Hemoglobin subunit pi</fullName>
    </submittedName>
</protein>
<gene>
    <name evidence="9" type="ORF">PECUL_23A018625</name>
</gene>
<dbReference type="Gene3D" id="1.10.490.10">
    <property type="entry name" value="Globins"/>
    <property type="match status" value="1"/>
</dbReference>
<reference evidence="9" key="1">
    <citation type="submission" date="2022-03" db="EMBL/GenBank/DDBJ databases">
        <authorList>
            <person name="Alioto T."/>
            <person name="Alioto T."/>
            <person name="Gomez Garrido J."/>
        </authorList>
    </citation>
    <scope>NUCLEOTIDE SEQUENCE</scope>
</reference>
<evidence type="ECO:0000313" key="9">
    <source>
        <dbReference type="EMBL" id="CAH2256036.1"/>
    </source>
</evidence>
<dbReference type="PANTHER" id="PTHR11442:SF41">
    <property type="entry name" value="HEMOGLOBIN SUBUNIT ZETA"/>
    <property type="match status" value="1"/>
</dbReference>
<dbReference type="Pfam" id="PF00042">
    <property type="entry name" value="Globin"/>
    <property type="match status" value="1"/>
</dbReference>
<evidence type="ECO:0000256" key="4">
    <source>
        <dbReference type="ARBA" id="ARBA00022621"/>
    </source>
</evidence>
<dbReference type="InterPro" id="IPR002339">
    <property type="entry name" value="Hemoglobin_pi"/>
</dbReference>
<dbReference type="InterPro" id="IPR050056">
    <property type="entry name" value="Hemoglobin_oxygen_transport"/>
</dbReference>
<evidence type="ECO:0000256" key="5">
    <source>
        <dbReference type="ARBA" id="ARBA00022723"/>
    </source>
</evidence>
<dbReference type="GO" id="GO:0019825">
    <property type="term" value="F:oxygen binding"/>
    <property type="evidence" value="ECO:0007669"/>
    <property type="project" value="InterPro"/>
</dbReference>
<comment type="similarity">
    <text evidence="1 7">Belongs to the globin family.</text>
</comment>
<dbReference type="PRINTS" id="PR00815">
    <property type="entry name" value="PIHAEM"/>
</dbReference>
<dbReference type="GO" id="GO:0005506">
    <property type="term" value="F:iron ion binding"/>
    <property type="evidence" value="ECO:0007669"/>
    <property type="project" value="InterPro"/>
</dbReference>
<keyword evidence="5" id="KW-0479">Metal-binding</keyword>
<dbReference type="GO" id="GO:0020037">
    <property type="term" value="F:heme binding"/>
    <property type="evidence" value="ECO:0007669"/>
    <property type="project" value="InterPro"/>
</dbReference>
<feature type="domain" description="Globin" evidence="8">
    <location>
        <begin position="2"/>
        <end position="142"/>
    </location>
</feature>
<keyword evidence="6" id="KW-0408">Iron</keyword>
<organism evidence="9 10">
    <name type="scientific">Pelobates cultripes</name>
    <name type="common">Western spadefoot toad</name>
    <dbReference type="NCBI Taxonomy" id="61616"/>
    <lineage>
        <taxon>Eukaryota</taxon>
        <taxon>Metazoa</taxon>
        <taxon>Chordata</taxon>
        <taxon>Craniata</taxon>
        <taxon>Vertebrata</taxon>
        <taxon>Euteleostomi</taxon>
        <taxon>Amphibia</taxon>
        <taxon>Batrachia</taxon>
        <taxon>Anura</taxon>
        <taxon>Pelobatoidea</taxon>
        <taxon>Pelobatidae</taxon>
        <taxon>Pelobates</taxon>
    </lineage>
</organism>
<dbReference type="PROSITE" id="PS01033">
    <property type="entry name" value="GLOBIN"/>
    <property type="match status" value="1"/>
</dbReference>
<evidence type="ECO:0000256" key="3">
    <source>
        <dbReference type="ARBA" id="ARBA00022617"/>
    </source>
</evidence>
<dbReference type="InterPro" id="IPR009050">
    <property type="entry name" value="Globin-like_sf"/>
</dbReference>
<dbReference type="InterPro" id="IPR000971">
    <property type="entry name" value="Globin"/>
</dbReference>
<dbReference type="GO" id="GO:0043177">
    <property type="term" value="F:organic acid binding"/>
    <property type="evidence" value="ECO:0007669"/>
    <property type="project" value="TreeGrafter"/>
</dbReference>
<sequence length="143" mass="15846">MTLTDAEKVLALSLWEKIAPKAETLGAEAMDSLTTSSKEAAKYFEKFDISKNSPDMLAHGGKIMNAIGDAIKNYDKLKESMATLTDLHVNTIHVTRDLYELMCQCIVAVMSKHFPEEFDDTMAALRKPFLDEVCRVLAGSGEK</sequence>